<feature type="compositionally biased region" description="Basic and acidic residues" evidence="2">
    <location>
        <begin position="871"/>
        <end position="883"/>
    </location>
</feature>
<evidence type="ECO:0000259" key="3">
    <source>
        <dbReference type="PROSITE" id="PS50994"/>
    </source>
</evidence>
<feature type="region of interest" description="Disordered" evidence="2">
    <location>
        <begin position="1"/>
        <end position="212"/>
    </location>
</feature>
<feature type="compositionally biased region" description="Polar residues" evidence="2">
    <location>
        <begin position="112"/>
        <end position="125"/>
    </location>
</feature>
<dbReference type="Pfam" id="PF07727">
    <property type="entry name" value="RVT_2"/>
    <property type="match status" value="1"/>
</dbReference>
<feature type="compositionally biased region" description="Acidic residues" evidence="2">
    <location>
        <begin position="87"/>
        <end position="107"/>
    </location>
</feature>
<dbReference type="PANTHER" id="PTHR13037">
    <property type="entry name" value="FORMIN"/>
    <property type="match status" value="1"/>
</dbReference>
<organism evidence="4 5">
    <name type="scientific">Symbiodinium microadriaticum</name>
    <name type="common">Dinoflagellate</name>
    <name type="synonym">Zooxanthella microadriatica</name>
    <dbReference type="NCBI Taxonomy" id="2951"/>
    <lineage>
        <taxon>Eukaryota</taxon>
        <taxon>Sar</taxon>
        <taxon>Alveolata</taxon>
        <taxon>Dinophyceae</taxon>
        <taxon>Suessiales</taxon>
        <taxon>Symbiodiniaceae</taxon>
        <taxon>Symbiodinium</taxon>
    </lineage>
</organism>
<feature type="compositionally biased region" description="Acidic residues" evidence="2">
    <location>
        <begin position="127"/>
        <end position="136"/>
    </location>
</feature>
<proteinExistence type="predicted"/>
<dbReference type="PANTHER" id="PTHR13037:SF24">
    <property type="entry name" value="POLYCOMB PROTEIN PCL-RELATED"/>
    <property type="match status" value="1"/>
</dbReference>
<comment type="caution">
    <text evidence="4">The sequence shown here is derived from an EMBL/GenBank/DDBJ whole genome shotgun (WGS) entry which is preliminary data.</text>
</comment>
<feature type="compositionally biased region" description="Acidic residues" evidence="2">
    <location>
        <begin position="2038"/>
        <end position="2049"/>
    </location>
</feature>
<dbReference type="GO" id="GO:0003676">
    <property type="term" value="F:nucleic acid binding"/>
    <property type="evidence" value="ECO:0007669"/>
    <property type="project" value="InterPro"/>
</dbReference>
<protein>
    <submittedName>
        <fullName evidence="4">Copia protein</fullName>
    </submittedName>
</protein>
<dbReference type="OMA" id="CSHADES"/>
<dbReference type="OrthoDB" id="420926at2759"/>
<name>A0A1Q9C017_SYMMI</name>
<feature type="region of interest" description="Disordered" evidence="2">
    <location>
        <begin position="581"/>
        <end position="631"/>
    </location>
</feature>
<evidence type="ECO:0000256" key="1">
    <source>
        <dbReference type="ARBA" id="ARBA00022581"/>
    </source>
</evidence>
<feature type="compositionally biased region" description="Polar residues" evidence="2">
    <location>
        <begin position="1"/>
        <end position="23"/>
    </location>
</feature>
<feature type="region of interest" description="Disordered" evidence="2">
    <location>
        <begin position="438"/>
        <end position="484"/>
    </location>
</feature>
<feature type="compositionally biased region" description="Pro residues" evidence="2">
    <location>
        <begin position="1879"/>
        <end position="1892"/>
    </location>
</feature>
<dbReference type="InterPro" id="IPR012337">
    <property type="entry name" value="RNaseH-like_sf"/>
</dbReference>
<reference evidence="4 5" key="1">
    <citation type="submission" date="2016-02" db="EMBL/GenBank/DDBJ databases">
        <title>Genome analysis of coral dinoflagellate symbionts highlights evolutionary adaptations to a symbiotic lifestyle.</title>
        <authorList>
            <person name="Aranda M."/>
            <person name="Li Y."/>
            <person name="Liew Y.J."/>
            <person name="Baumgarten S."/>
            <person name="Simakov O."/>
            <person name="Wilson M."/>
            <person name="Piel J."/>
            <person name="Ashoor H."/>
            <person name="Bougouffa S."/>
            <person name="Bajic V.B."/>
            <person name="Ryu T."/>
            <person name="Ravasi T."/>
            <person name="Bayer T."/>
            <person name="Micklem G."/>
            <person name="Kim H."/>
            <person name="Bhak J."/>
            <person name="Lajeunesse T.C."/>
            <person name="Voolstra C.R."/>
        </authorList>
    </citation>
    <scope>NUCLEOTIDE SEQUENCE [LARGE SCALE GENOMIC DNA]</scope>
    <source>
        <strain evidence="4 5">CCMP2467</strain>
    </source>
</reference>
<dbReference type="Proteomes" id="UP000186817">
    <property type="component" value="Unassembled WGS sequence"/>
</dbReference>
<feature type="compositionally biased region" description="Low complexity" evidence="2">
    <location>
        <begin position="601"/>
        <end position="620"/>
    </location>
</feature>
<dbReference type="GO" id="GO:0015074">
    <property type="term" value="P:DNA integration"/>
    <property type="evidence" value="ECO:0007669"/>
    <property type="project" value="InterPro"/>
</dbReference>
<evidence type="ECO:0000256" key="2">
    <source>
        <dbReference type="SAM" id="MobiDB-lite"/>
    </source>
</evidence>
<feature type="compositionally biased region" description="Polar residues" evidence="2">
    <location>
        <begin position="1951"/>
        <end position="1973"/>
    </location>
</feature>
<dbReference type="InterPro" id="IPR001584">
    <property type="entry name" value="Integrase_cat-core"/>
</dbReference>
<keyword evidence="5" id="KW-1185">Reference proteome</keyword>
<feature type="region of interest" description="Disordered" evidence="2">
    <location>
        <begin position="857"/>
        <end position="909"/>
    </location>
</feature>
<evidence type="ECO:0000313" key="4">
    <source>
        <dbReference type="EMBL" id="OLP76269.1"/>
    </source>
</evidence>
<dbReference type="PROSITE" id="PS50994">
    <property type="entry name" value="INTEGRASE"/>
    <property type="match status" value="1"/>
</dbReference>
<dbReference type="Gene3D" id="3.30.420.10">
    <property type="entry name" value="Ribonuclease H-like superfamily/Ribonuclease H"/>
    <property type="match status" value="1"/>
</dbReference>
<keyword evidence="1" id="KW-0945">Host-virus interaction</keyword>
<feature type="compositionally biased region" description="Low complexity" evidence="2">
    <location>
        <begin position="1810"/>
        <end position="1828"/>
    </location>
</feature>
<dbReference type="InterPro" id="IPR036397">
    <property type="entry name" value="RNaseH_sf"/>
</dbReference>
<feature type="compositionally biased region" description="Polar residues" evidence="2">
    <location>
        <begin position="61"/>
        <end position="71"/>
    </location>
</feature>
<feature type="compositionally biased region" description="Basic and acidic residues" evidence="2">
    <location>
        <begin position="157"/>
        <end position="174"/>
    </location>
</feature>
<feature type="region of interest" description="Disordered" evidence="2">
    <location>
        <begin position="500"/>
        <end position="532"/>
    </location>
</feature>
<dbReference type="EMBL" id="LSRX01002079">
    <property type="protein sequence ID" value="OLP76269.1"/>
    <property type="molecule type" value="Genomic_DNA"/>
</dbReference>
<feature type="domain" description="Integrase catalytic" evidence="3">
    <location>
        <begin position="1394"/>
        <end position="1573"/>
    </location>
</feature>
<feature type="compositionally biased region" description="Basic and acidic residues" evidence="2">
    <location>
        <begin position="505"/>
        <end position="521"/>
    </location>
</feature>
<gene>
    <name evidence="4" type="primary">GIP</name>
    <name evidence="4" type="ORF">AK812_SmicGene43817</name>
</gene>
<feature type="region of interest" description="Disordered" evidence="2">
    <location>
        <begin position="225"/>
        <end position="259"/>
    </location>
</feature>
<feature type="compositionally biased region" description="Low complexity" evidence="2">
    <location>
        <begin position="1835"/>
        <end position="1853"/>
    </location>
</feature>
<dbReference type="InterPro" id="IPR013103">
    <property type="entry name" value="RVT_2"/>
</dbReference>
<accession>A0A1Q9C017</accession>
<feature type="region of interest" description="Disordered" evidence="2">
    <location>
        <begin position="1912"/>
        <end position="1977"/>
    </location>
</feature>
<feature type="region of interest" description="Disordered" evidence="2">
    <location>
        <begin position="1792"/>
        <end position="1894"/>
    </location>
</feature>
<sequence>MLPQSSRRNYSNLPNTFPASSVDRSSDCGGYGYGSQDFEQEPADKRCSGGAAATPGAVANHVTQSTDQPEQVSAELQEGTPQPSGADDPEPNDFGLAEDDDIPDLEPADQASPATQGPARSSQQPAEGDDETDDSEALTYDPTVSIEASSVPSRRAQRYDPYEPEPPRLREHRPGQAPPRLHQQAPDQVPERAQAQPLRDAGPRLPEGDLEHPAHMSLDDVRAAFSPKKKDSTASPSWNSRMGPEKHVRWRGGTPPSPPTWRYDVTDLRAFSKWARKVEIWTMQIKSYMTAREAALLLYNSLTGEAEAELEHAPLERINSDTGIQYILECLKAPMEQKAVYQKRKYLADFEQLNRYPGEGLRTFANRYRRVERSLEALGVSITGMYDAEARGNRLLERARLTQGDQRLILVGARYSLNFDDICDSMVMQYPEFKAAPPVVNKDGSLVGRTPQQPRENKGGKGQPTSSAGSGGKGFFHDRNRQPPRKVFVAEQAPDLENIPEEEADEHHATDQDAEDFHDIPPDQDPEDVDAEDFPDLGEVAEVLTVTAKKLSGLRLGRKLTGGPKKDTAALKRETHCQACGEKGHWKGDPECSMTAKPITSPSRPAPSSSSAPSSSTSAPGKGKGKDKRQPHQTFFMRDLGTYEAGDQQDFGNMFEVNVVFKVQDHPGDVGPDFSELMVLDTACQRTCCGKDWEKTFYDQLGKRGLRAYQAPCADAFQFGRGEPLKAARRAYMPMGIGGKNLLLGAGVVEAKVPLLASNKLLDQLGMVLDLPRNQVHFEKLRVSVPLRRIGGHLTVCITDFSTHATWDRLQAAVNWKDPPAELVARDLDIEAPGNATPHGSRLHLPSGASSVMASRLATVGGPPPRLQEAGFHEHGGRGEHGHSPGGDLCGDSPDPRRGLQPPDSTCDHPEYVRYGNAYGKFAKCKKCGFRHHTARLATAFALLFQYLLGGGPAEQQQSVPAFVPNFADRSYPQDFTQEAFGTQEFGEQRLGDGVGPLEDSASRGVRGLRLDRGRLKRLKGSWTRSARTLENERGIYDAAPTTSERPPPTVDTLLICEAWKTALRSIRRLRPHVPYVSYLDFFPDGNFGNNVRHLVDEQVSQGRAFVLVTRHGHDLTLWHDAFFGNKFETKDADLYTNIPGASGYFLRGRDQLQDHHGYHEPLATIPGMIRDYVSTKEPMKFGIYDTLVAYQTPVSDLKAWDEMAEMLHRSFGTSSSRPFYVDPAGEVGKKIADLFRMRLERIQCVQTPTQRRMPPDIPYTARAAFLMYADGGRAVEVEDLNLVQQPKQRFAKAVRYAILAYGDLLEDDAGPKPDSPPEVPVAGLPTDVSFPGLAPTVPMEVRRAIARAHVNLGHASPQELLRLAVQTGNPSDLFLQAIRKLRCSTCERLRGPQQPPPATIVARATQFGDRVEADIFYTRDLRGRSVIVLGVVDAATRLHQAAILPSREPEEAYEALERIWLRPFGLMTQIVVDPDGTFQGAFEERLRSHGVLVSYCAADAHWQIGQVERQNAFLRTVLEKMTETFAATDVDQMQLILAPSLHAVNSMVLTRGRSAYQAVFGRVPRLPGGLFTDGFALANTPTTDAAASAEIVRSEAIKAISELNTKQSLRRALLRKTRHVQVADLQPGQPCAYWRWRKRGIKKRGGWVTAKFLSWDPSSPGKLAWVRSGTSTAMVAIEQLRVATGFEAWVPTEEEVTMLKDAAKSLDQTLWSDDSGPPPPERQLQDEPVDVDLELFDTTTPELVAANVAAPPTPPPGPHVLQQQEQNLQMSQQNQTVVIQPNMRQTIIQQNTARLGDPAQGARRANSMPRTPRATSAPRTPRAALRSRSPKPPAAIAAAPGTDGPQEQQALPQVPPEPPVPRSSLGSEGHQEQQALPQVPPEPPVPVPPTPLEVGLESAQYESAAFSDIPGFDEETETPVPQSEPHESTDAPLHTDLAEPPVPQAPGERQTPSGSRAPTTPVTSSLSSNTGENLLPAKHPFDTLVTLFYEDGNLHRCSPADSLDQGFGPKPELFYQAYLSSRHRQDDVQGTTKEAAETDSSDSDWDDDATGRHTGRPLSRAEAKALDREIPWRKILEMDAASIEAFKKATLKEAQSWKDWGSVKELSHEEAQRVLKDKVLSRRILRTRSCFRDKSRGLTELIPKCRVVALGHKDPDIFRLNRECATPNRTSEHVLFCVMVAGHNKEFLDSGLSWKAWSGDASTAFLQGDISASERDQPLYLLPPTDGITAMTDCWKAPLYLVCTNIYGLSNAPRLWSLTVISRLKEVGYRQHSFDKMVFLKFDGNDLISVIIVYVDDFIGTYREDYDITEVTNAFRWGAFQEFEIGKTVTFKGKQLTLKTRPSGRIFLHVCQREFIEGMSPGKIPRGSNMERLLTSEERAEFRSVAGCLQWLSGQCRPELAAANSLANHGANTTLGDLRDLYQAVDFARETKDHRFIIPDVPVNKATVVLAYSDASWANAEQSRSQCGVLITLCSAAVLQKTVPAMVVDWKSSRSQRVCRSTLAAESCAADEACDRSAYVNMFLGELLYSVPAHRVGSRMHNISVTDAKSLYDVVVSDSPNLSDKRSLVNIRAIQEVVSAERFHWIPTSLMWADALTKQSLELQLSMHDWLQEPTATLKQ</sequence>
<dbReference type="SUPFAM" id="SSF53098">
    <property type="entry name" value="Ribonuclease H-like"/>
    <property type="match status" value="1"/>
</dbReference>
<feature type="compositionally biased region" description="Basic and acidic residues" evidence="2">
    <location>
        <begin position="581"/>
        <end position="590"/>
    </location>
</feature>
<feature type="region of interest" description="Disordered" evidence="2">
    <location>
        <begin position="2023"/>
        <end position="2063"/>
    </location>
</feature>
<feature type="compositionally biased region" description="Acidic residues" evidence="2">
    <location>
        <begin position="522"/>
        <end position="532"/>
    </location>
</feature>
<evidence type="ECO:0000313" key="5">
    <source>
        <dbReference type="Proteomes" id="UP000186817"/>
    </source>
</evidence>